<comment type="caution">
    <text evidence="1">The sequence shown here is derived from an EMBL/GenBank/DDBJ whole genome shotgun (WGS) entry which is preliminary data.</text>
</comment>
<dbReference type="AlphaFoldDB" id="A0A848LN11"/>
<dbReference type="EMBL" id="JABBJJ010000174">
    <property type="protein sequence ID" value="NMO19235.1"/>
    <property type="molecule type" value="Genomic_DNA"/>
</dbReference>
<proteinExistence type="predicted"/>
<evidence type="ECO:0000313" key="1">
    <source>
        <dbReference type="EMBL" id="NMO19235.1"/>
    </source>
</evidence>
<protein>
    <submittedName>
        <fullName evidence="1">Uncharacterized protein</fullName>
    </submittedName>
</protein>
<name>A0A848LN11_9BACT</name>
<accession>A0A848LN11</accession>
<keyword evidence="2" id="KW-1185">Reference proteome</keyword>
<dbReference type="Proteomes" id="UP000518300">
    <property type="component" value="Unassembled WGS sequence"/>
</dbReference>
<evidence type="ECO:0000313" key="2">
    <source>
        <dbReference type="Proteomes" id="UP000518300"/>
    </source>
</evidence>
<sequence length="190" mass="21919">MTDLVIRRAWRKMKASEVEALFPSAWAFKEAHTPQAVYAVRTDFHASMKRPTMAESYGAWCREFFEVATLVLSEMRSHRDWVAFISHSTDHTSMNDPDCLELPEQEVVGQFLDPIVFDYPWVDNTLRPPGARPGPDDWVISLRPEDADDTHLFFDREGGRLILCDGPQSRWAFFGFAPPIPDRFSWLARV</sequence>
<reference evidence="1 2" key="1">
    <citation type="submission" date="2020-04" db="EMBL/GenBank/DDBJ databases">
        <title>Draft genome of Pyxidicoccus fallax type strain.</title>
        <authorList>
            <person name="Whitworth D.E."/>
        </authorList>
    </citation>
    <scope>NUCLEOTIDE SEQUENCE [LARGE SCALE GENOMIC DNA]</scope>
    <source>
        <strain evidence="1 2">DSM 14698</strain>
    </source>
</reference>
<organism evidence="1 2">
    <name type="scientific">Pyxidicoccus fallax</name>
    <dbReference type="NCBI Taxonomy" id="394095"/>
    <lineage>
        <taxon>Bacteria</taxon>
        <taxon>Pseudomonadati</taxon>
        <taxon>Myxococcota</taxon>
        <taxon>Myxococcia</taxon>
        <taxon>Myxococcales</taxon>
        <taxon>Cystobacterineae</taxon>
        <taxon>Myxococcaceae</taxon>
        <taxon>Pyxidicoccus</taxon>
    </lineage>
</organism>
<gene>
    <name evidence="1" type="ORF">HG543_30845</name>
</gene>
<dbReference type="RefSeq" id="WP_169348487.1">
    <property type="nucleotide sequence ID" value="NZ_JABBJJ010000174.1"/>
</dbReference>